<name>A0A8S5QN49_9CAUD</name>
<sequence length="94" mass="11073">MKSNQGILDDKEMAARRRFWNKRGFFGEPTKKQIERSSKKMQKLVKALKTFSLGEVEEIRATKYPGRYFTDAMYTVWRASESDFNHAISTFKIL</sequence>
<accession>A0A8S5QN49</accession>
<evidence type="ECO:0000313" key="1">
    <source>
        <dbReference type="EMBL" id="DAE20418.1"/>
    </source>
</evidence>
<protein>
    <submittedName>
        <fullName evidence="1">Uncharacterized protein</fullName>
    </submittedName>
</protein>
<proteinExistence type="predicted"/>
<dbReference type="EMBL" id="BK015694">
    <property type="protein sequence ID" value="DAE20418.1"/>
    <property type="molecule type" value="Genomic_DNA"/>
</dbReference>
<organism evidence="1">
    <name type="scientific">Siphoviridae sp. cttOT32</name>
    <dbReference type="NCBI Taxonomy" id="2826493"/>
    <lineage>
        <taxon>Viruses</taxon>
        <taxon>Duplodnaviria</taxon>
        <taxon>Heunggongvirae</taxon>
        <taxon>Uroviricota</taxon>
        <taxon>Caudoviricetes</taxon>
    </lineage>
</organism>
<reference evidence="1" key="1">
    <citation type="journal article" date="2021" name="Proc. Natl. Acad. Sci. U.S.A.">
        <title>A Catalog of Tens of Thousands of Viruses from Human Metagenomes Reveals Hidden Associations with Chronic Diseases.</title>
        <authorList>
            <person name="Tisza M.J."/>
            <person name="Buck C.B."/>
        </authorList>
    </citation>
    <scope>NUCLEOTIDE SEQUENCE</scope>
    <source>
        <strain evidence="1">CttOT32</strain>
    </source>
</reference>